<evidence type="ECO:0000256" key="4">
    <source>
        <dbReference type="ARBA" id="ARBA00022676"/>
    </source>
</evidence>
<organism evidence="15 16">
    <name type="scientific">Tilletiaria anomala (strain ATCC 24038 / CBS 436.72 / UBC 951)</name>
    <dbReference type="NCBI Taxonomy" id="1037660"/>
    <lineage>
        <taxon>Eukaryota</taxon>
        <taxon>Fungi</taxon>
        <taxon>Dikarya</taxon>
        <taxon>Basidiomycota</taxon>
        <taxon>Ustilaginomycotina</taxon>
        <taxon>Exobasidiomycetes</taxon>
        <taxon>Georgefischeriales</taxon>
        <taxon>Tilletiariaceae</taxon>
        <taxon>Tilletiaria</taxon>
    </lineage>
</organism>
<comment type="function">
    <text evidence="1 12">Mannosylates Man(2)GlcNAc(2)-dolichol diphosphate and Man(1)GlcNAc(2)-dolichol diphosphate to form Man(3)GlcNAc(2)-dolichol diphosphate.</text>
</comment>
<feature type="domain" description="Glycosyl transferase family 1" evidence="13">
    <location>
        <begin position="308"/>
        <end position="521"/>
    </location>
</feature>
<keyword evidence="4 12" id="KW-0328">Glycosyltransferase</keyword>
<evidence type="ECO:0000256" key="11">
    <source>
        <dbReference type="ARBA" id="ARBA00045104"/>
    </source>
</evidence>
<dbReference type="SUPFAM" id="SSF53756">
    <property type="entry name" value="UDP-Glycosyltransferase/glycogen phosphorylase"/>
    <property type="match status" value="1"/>
</dbReference>
<dbReference type="InParanoid" id="A0A066VCX3"/>
<evidence type="ECO:0000313" key="16">
    <source>
        <dbReference type="Proteomes" id="UP000027361"/>
    </source>
</evidence>
<dbReference type="HOGENOM" id="CLU_030619_0_0_1"/>
<evidence type="ECO:0000256" key="6">
    <source>
        <dbReference type="ARBA" id="ARBA00022692"/>
    </source>
</evidence>
<keyword evidence="8 12" id="KW-1133">Transmembrane helix</keyword>
<dbReference type="STRING" id="1037660.A0A066VCX3"/>
<evidence type="ECO:0000256" key="12">
    <source>
        <dbReference type="RuleBase" id="RU367136"/>
    </source>
</evidence>
<evidence type="ECO:0000256" key="9">
    <source>
        <dbReference type="ARBA" id="ARBA00023136"/>
    </source>
</evidence>
<comment type="catalytic activity">
    <reaction evidence="10 12">
        <text>a beta-D-Man-(1-&gt;4)-beta-D-GlcNAc-(1-&gt;4)-alpha-D-GlcNAc-diphospho-di-trans,poly-cis-dolichol + GDP-alpha-D-mannose = an alpha-D-Man-(1-&gt;3)-beta-D-Man-(1-&gt;4)-beta-D-GlcNAc-(1-&gt;4)-alpha-D-GlcNAc-diphospho-di-trans,poly-cis-dolichol + GDP + H(+)</text>
        <dbReference type="Rhea" id="RHEA:29515"/>
        <dbReference type="Rhea" id="RHEA-COMP:19511"/>
        <dbReference type="Rhea" id="RHEA-COMP:19513"/>
        <dbReference type="ChEBI" id="CHEBI:15378"/>
        <dbReference type="ChEBI" id="CHEBI:57527"/>
        <dbReference type="ChEBI" id="CHEBI:58189"/>
        <dbReference type="ChEBI" id="CHEBI:58472"/>
        <dbReference type="ChEBI" id="CHEBI:132510"/>
        <dbReference type="EC" id="2.4.1.132"/>
    </reaction>
    <physiologicalReaction direction="left-to-right" evidence="10 12">
        <dbReference type="Rhea" id="RHEA:29516"/>
    </physiologicalReaction>
</comment>
<dbReference type="InterPro" id="IPR027054">
    <property type="entry name" value="ALG2"/>
</dbReference>
<keyword evidence="6 12" id="KW-0812">Transmembrane</keyword>
<comment type="subcellular location">
    <subcellularLocation>
        <location evidence="2 12">Endoplasmic reticulum membrane</location>
    </subcellularLocation>
</comment>
<evidence type="ECO:0000256" key="10">
    <source>
        <dbReference type="ARBA" id="ARBA00045103"/>
    </source>
</evidence>
<dbReference type="Proteomes" id="UP000027361">
    <property type="component" value="Unassembled WGS sequence"/>
</dbReference>
<evidence type="ECO:0000256" key="2">
    <source>
        <dbReference type="ARBA" id="ARBA00004586"/>
    </source>
</evidence>
<dbReference type="PANTHER" id="PTHR45918:SF1">
    <property type="entry name" value="ALPHA-1,3_1,6-MANNOSYLTRANSFERASE ALG2"/>
    <property type="match status" value="1"/>
</dbReference>
<dbReference type="AlphaFoldDB" id="A0A066VCX3"/>
<evidence type="ECO:0000313" key="15">
    <source>
        <dbReference type="EMBL" id="KDN38153.1"/>
    </source>
</evidence>
<dbReference type="FunCoup" id="A0A066VCX3">
    <property type="interactions" value="394"/>
</dbReference>
<evidence type="ECO:0000259" key="13">
    <source>
        <dbReference type="Pfam" id="PF00534"/>
    </source>
</evidence>
<dbReference type="RefSeq" id="XP_013240623.1">
    <property type="nucleotide sequence ID" value="XM_013385169.1"/>
</dbReference>
<dbReference type="EMBL" id="JMSN01000123">
    <property type="protein sequence ID" value="KDN38153.1"/>
    <property type="molecule type" value="Genomic_DNA"/>
</dbReference>
<dbReference type="GO" id="GO:0102704">
    <property type="term" value="F:GDP-Man:Man(2)GlcNAc(2)-PP-Dol alpha-1,6-mannosyltransferase activity"/>
    <property type="evidence" value="ECO:0007669"/>
    <property type="project" value="UniProtKB-UniRule"/>
</dbReference>
<keyword evidence="5 12" id="KW-0808">Transferase</keyword>
<keyword evidence="7 12" id="KW-0256">Endoplasmic reticulum</keyword>
<dbReference type="PANTHER" id="PTHR45918">
    <property type="entry name" value="ALPHA-1,3/1,6-MANNOSYLTRANSFERASE ALG2"/>
    <property type="match status" value="1"/>
</dbReference>
<comment type="catalytic activity">
    <reaction evidence="11 12">
        <text>an alpha-D-Man-(1-&gt;3)-beta-D-Man-(1-&gt;4)-beta-D-GlcNAc-(1-&gt;4)-alpha-D-GlcNAc-diphospho-di-trans,poly-cis-dolichol + GDP-alpha-D-mannose = an alpha-D-Man-(1-&gt;3)-[alpha-D-Man-(1-&gt;6)]-beta-D-Man-(1-&gt;4)-beta-D-GlcNAc-(1-&gt;4)-alpha-D-GlcNAc-diphospho-di-trans,poly-cis-dolichol + GDP + H(+)</text>
        <dbReference type="Rhea" id="RHEA:29519"/>
        <dbReference type="Rhea" id="RHEA-COMP:19513"/>
        <dbReference type="Rhea" id="RHEA-COMP:19515"/>
        <dbReference type="ChEBI" id="CHEBI:15378"/>
        <dbReference type="ChEBI" id="CHEBI:57527"/>
        <dbReference type="ChEBI" id="CHEBI:58189"/>
        <dbReference type="ChEBI" id="CHEBI:132510"/>
        <dbReference type="ChEBI" id="CHEBI:132511"/>
        <dbReference type="EC" id="2.4.1.257"/>
    </reaction>
    <physiologicalReaction direction="left-to-right" evidence="11 12">
        <dbReference type="Rhea" id="RHEA:29520"/>
    </physiologicalReaction>
</comment>
<name>A0A066VCX3_TILAU</name>
<dbReference type="GO" id="GO:0005789">
    <property type="term" value="C:endoplasmic reticulum membrane"/>
    <property type="evidence" value="ECO:0007669"/>
    <property type="project" value="UniProtKB-SubCell"/>
</dbReference>
<dbReference type="InterPro" id="IPR001296">
    <property type="entry name" value="Glyco_trans_1"/>
</dbReference>
<dbReference type="OMA" id="CAILQQM"/>
<proteinExistence type="inferred from homology"/>
<dbReference type="EC" id="2.4.1.257" evidence="12"/>
<sequence>MIDSQGSGGGAQAAAPSATDAVKATASLLQVKDEDLKKKMKDLLQSPERKYRIGFIHPDLGIGGAERLVVDAALGLQRLGHEVTIYTSYHDQNHCFEPTKDGMLDVRVVKTFIPRSIFNIFHLPLAIAQSLSLTFQLLFAFLAFHYPSTIPSFLYPLFSSVKPTPAFDMIFMDQVPAGVPWLKHAAGIRVIYYCHYPDKEIGNSIALQRARDRGQSGPSIIRKAYRLPFDLYEEGCTDAADKILVNSQFTQRQFVRSFYRLRREPRVLYPGIDVYAYDAKAVEKGVAALGISTSEQKLIRNLLTDASTSRPTFISINRFEAKKNVALALESFALALKEVGEKHGDKCAQEMRLILAGGYDYRVRDNVLTLDELQKQCKKFGLSSATLRFSLQKGEPASNASTATANDLAKAQIVFLPSLPGALLHALLLNICVKALLYTPTDEHFGIVPLEAMACGLPVLATNTGGPVESVVDIGSDFGAPVESGTGMLRQANKMVWASAIVALYELRDEVRRQIEQNAKRRVRILFSLERMTLSLDGVLREVEKMGNVKGEEGFFQWASSFGLYVVMMAAFLYLAHINGRLIPFHALDDRGGK</sequence>
<evidence type="ECO:0000256" key="8">
    <source>
        <dbReference type="ARBA" id="ARBA00022989"/>
    </source>
</evidence>
<evidence type="ECO:0000259" key="14">
    <source>
        <dbReference type="Pfam" id="PF13439"/>
    </source>
</evidence>
<evidence type="ECO:0000256" key="1">
    <source>
        <dbReference type="ARBA" id="ARBA00003142"/>
    </source>
</evidence>
<comment type="pathway">
    <text evidence="3 12">Protein modification; protein glycosylation.</text>
</comment>
<dbReference type="EC" id="2.4.1.132" evidence="12"/>
<reference evidence="15 16" key="1">
    <citation type="submission" date="2014-05" db="EMBL/GenBank/DDBJ databases">
        <title>Draft genome sequence of a rare smut relative, Tilletiaria anomala UBC 951.</title>
        <authorList>
            <consortium name="DOE Joint Genome Institute"/>
            <person name="Toome M."/>
            <person name="Kuo A."/>
            <person name="Henrissat B."/>
            <person name="Lipzen A."/>
            <person name="Tritt A."/>
            <person name="Yoshinaga Y."/>
            <person name="Zane M."/>
            <person name="Barry K."/>
            <person name="Grigoriev I.V."/>
            <person name="Spatafora J.W."/>
            <person name="Aimea M.C."/>
        </authorList>
    </citation>
    <scope>NUCLEOTIDE SEQUENCE [LARGE SCALE GENOMIC DNA]</scope>
    <source>
        <strain evidence="15 16">UBC 951</strain>
    </source>
</reference>
<dbReference type="UniPathway" id="UPA00378"/>
<keyword evidence="16" id="KW-1185">Reference proteome</keyword>
<dbReference type="Pfam" id="PF00534">
    <property type="entry name" value="Glycos_transf_1"/>
    <property type="match status" value="1"/>
</dbReference>
<comment type="similarity">
    <text evidence="12">Belongs to the glycosyltransferase group 1 family.</text>
</comment>
<comment type="caution">
    <text evidence="15">The sequence shown here is derived from an EMBL/GenBank/DDBJ whole genome shotgun (WGS) entry which is preliminary data.</text>
</comment>
<dbReference type="GeneID" id="25265298"/>
<dbReference type="InterPro" id="IPR028098">
    <property type="entry name" value="Glyco_trans_4-like_N"/>
</dbReference>
<evidence type="ECO:0000256" key="5">
    <source>
        <dbReference type="ARBA" id="ARBA00022679"/>
    </source>
</evidence>
<dbReference type="OrthoDB" id="448893at2759"/>
<accession>A0A066VCX3</accession>
<dbReference type="Gene3D" id="3.40.50.2000">
    <property type="entry name" value="Glycogen Phosphorylase B"/>
    <property type="match status" value="2"/>
</dbReference>
<keyword evidence="9 12" id="KW-0472">Membrane</keyword>
<evidence type="ECO:0000256" key="3">
    <source>
        <dbReference type="ARBA" id="ARBA00004922"/>
    </source>
</evidence>
<protein>
    <recommendedName>
        <fullName evidence="12">Alpha-1,3/1,6-mannosyltransferase ALG2</fullName>
        <ecNumber evidence="12">2.4.1.132</ecNumber>
        <ecNumber evidence="12">2.4.1.257</ecNumber>
    </recommendedName>
    <alternativeName>
        <fullName evidence="12">GDP-Man:Man(1)GlcNAc(2)-PP-Dol alpha-1,3-mannosyltransferase</fullName>
    </alternativeName>
</protein>
<dbReference type="GO" id="GO:0004378">
    <property type="term" value="F:GDP-Man:Man(1)GlcNAc(2)-PP-Dol alpha-1,3-mannosyltransferase activity"/>
    <property type="evidence" value="ECO:0007669"/>
    <property type="project" value="UniProtKB-UniRule"/>
</dbReference>
<feature type="transmembrane region" description="Helical" evidence="12">
    <location>
        <begin position="555"/>
        <end position="576"/>
    </location>
</feature>
<feature type="domain" description="Glycosyltransferase subfamily 4-like N-terminal" evidence="14">
    <location>
        <begin position="62"/>
        <end position="274"/>
    </location>
</feature>
<evidence type="ECO:0000256" key="7">
    <source>
        <dbReference type="ARBA" id="ARBA00022824"/>
    </source>
</evidence>
<gene>
    <name evidence="15" type="ORF">K437DRAFT_259517</name>
</gene>
<dbReference type="Pfam" id="PF13439">
    <property type="entry name" value="Glyco_transf_4"/>
    <property type="match status" value="1"/>
</dbReference>